<dbReference type="Gene3D" id="2.60.120.650">
    <property type="entry name" value="Cupin"/>
    <property type="match status" value="1"/>
</dbReference>
<dbReference type="SUPFAM" id="SSF51197">
    <property type="entry name" value="Clavaminate synthase-like"/>
    <property type="match status" value="1"/>
</dbReference>
<dbReference type="Pfam" id="PF08007">
    <property type="entry name" value="JmjC_2"/>
    <property type="match status" value="1"/>
</dbReference>
<dbReference type="PANTHER" id="PTHR13096">
    <property type="entry name" value="MINA53 MYC INDUCED NUCLEAR ANTIGEN"/>
    <property type="match status" value="1"/>
</dbReference>
<evidence type="ECO:0000256" key="1">
    <source>
        <dbReference type="ARBA" id="ARBA00001954"/>
    </source>
</evidence>
<dbReference type="EMBL" id="CP163432">
    <property type="protein sequence ID" value="XDQ12173.1"/>
    <property type="molecule type" value="Genomic_DNA"/>
</dbReference>
<sequence>MSLRLLLPEDGVTELLGSWPDEPRVYERGATELDRFVTPEFFETWAFSGCTPADEVAVMNLGGNPPRPSIHPMGFKTNGRTDGAKLRAYYEKGFTIRLGNLQRVVPFLGGVSRSIQRETGFSNYLHAFLTPAGGQGLQHHWDQQMAVIVQISGSKTWELWEPKFKDPVRSHLDSTQVWDPRWQEEWIANGPDQAFDLEPGQSLILPRGWVHNPHSRNSDEPSMHLTFAIRERTPVWLVDQLLSGVIQDEEFRTVILPKEIHGDGLKTRLSVTRRELITYLESLDLDEKAESVRGAALTDLEYTT</sequence>
<comment type="cofactor">
    <cofactor evidence="1">
        <name>Fe(2+)</name>
        <dbReference type="ChEBI" id="CHEBI:29033"/>
    </cofactor>
</comment>
<dbReference type="InterPro" id="IPR003347">
    <property type="entry name" value="JmjC_dom"/>
</dbReference>
<evidence type="ECO:0000313" key="5">
    <source>
        <dbReference type="EMBL" id="XDQ12173.1"/>
    </source>
</evidence>
<dbReference type="AlphaFoldDB" id="A0AB39N5F0"/>
<evidence type="ECO:0000256" key="2">
    <source>
        <dbReference type="ARBA" id="ARBA00022723"/>
    </source>
</evidence>
<feature type="domain" description="JmjC" evidence="4">
    <location>
        <begin position="94"/>
        <end position="246"/>
    </location>
</feature>
<dbReference type="GO" id="GO:0032453">
    <property type="term" value="F:histone H3K4 demethylase activity"/>
    <property type="evidence" value="ECO:0007669"/>
    <property type="project" value="TreeGrafter"/>
</dbReference>
<name>A0AB39N5F0_9ACTN</name>
<dbReference type="GO" id="GO:0051864">
    <property type="term" value="F:histone H3K36 demethylase activity"/>
    <property type="evidence" value="ECO:0007669"/>
    <property type="project" value="TreeGrafter"/>
</dbReference>
<dbReference type="PANTHER" id="PTHR13096:SF9">
    <property type="entry name" value="BIFUNCTIONAL LYSINE-SPECIFIC DEMETHYLASE AND HISTIDYL-HYDROXYLASE"/>
    <property type="match status" value="1"/>
</dbReference>
<keyword evidence="2" id="KW-0479">Metal-binding</keyword>
<reference evidence="5" key="1">
    <citation type="submission" date="2024-07" db="EMBL/GenBank/DDBJ databases">
        <authorList>
            <person name="Yu S.T."/>
        </authorList>
    </citation>
    <scope>NUCLEOTIDE SEQUENCE</scope>
    <source>
        <strain evidence="5">R11</strain>
    </source>
</reference>
<proteinExistence type="predicted"/>
<dbReference type="InterPro" id="IPR039994">
    <property type="entry name" value="NO66-like"/>
</dbReference>
<dbReference type="RefSeq" id="WP_369272359.1">
    <property type="nucleotide sequence ID" value="NZ_CP163432.1"/>
</dbReference>
<organism evidence="5">
    <name type="scientific">Streptomyces sp. R11</name>
    <dbReference type="NCBI Taxonomy" id="3238625"/>
    <lineage>
        <taxon>Bacteria</taxon>
        <taxon>Bacillati</taxon>
        <taxon>Actinomycetota</taxon>
        <taxon>Actinomycetes</taxon>
        <taxon>Kitasatosporales</taxon>
        <taxon>Streptomycetaceae</taxon>
        <taxon>Streptomyces</taxon>
    </lineage>
</organism>
<keyword evidence="3" id="KW-0408">Iron</keyword>
<evidence type="ECO:0000256" key="3">
    <source>
        <dbReference type="ARBA" id="ARBA00023004"/>
    </source>
</evidence>
<gene>
    <name evidence="5" type="ORF">AB5J55_22300</name>
</gene>
<dbReference type="PROSITE" id="PS51184">
    <property type="entry name" value="JMJC"/>
    <property type="match status" value="1"/>
</dbReference>
<accession>A0AB39N5F0</accession>
<protein>
    <submittedName>
        <fullName evidence="5">Cupin domain-containing protein</fullName>
    </submittedName>
</protein>
<evidence type="ECO:0000259" key="4">
    <source>
        <dbReference type="PROSITE" id="PS51184"/>
    </source>
</evidence>
<dbReference type="GO" id="GO:0046872">
    <property type="term" value="F:metal ion binding"/>
    <property type="evidence" value="ECO:0007669"/>
    <property type="project" value="UniProtKB-KW"/>
</dbReference>